<feature type="signal peptide" evidence="1">
    <location>
        <begin position="1"/>
        <end position="19"/>
    </location>
</feature>
<name>A0A7Y9C851_9FLAO</name>
<organism evidence="3 4">
    <name type="scientific">Flavobacterium agri</name>
    <dbReference type="NCBI Taxonomy" id="2743471"/>
    <lineage>
        <taxon>Bacteria</taxon>
        <taxon>Pseudomonadati</taxon>
        <taxon>Bacteroidota</taxon>
        <taxon>Flavobacteriia</taxon>
        <taxon>Flavobacteriales</taxon>
        <taxon>Flavobacteriaceae</taxon>
        <taxon>Flavobacterium</taxon>
    </lineage>
</organism>
<evidence type="ECO:0000313" key="4">
    <source>
        <dbReference type="Proteomes" id="UP000535020"/>
    </source>
</evidence>
<dbReference type="Gene3D" id="3.40.1420.30">
    <property type="match status" value="1"/>
</dbReference>
<dbReference type="Proteomes" id="UP000535020">
    <property type="component" value="Unassembled WGS sequence"/>
</dbReference>
<dbReference type="SUPFAM" id="SSF160574">
    <property type="entry name" value="BT0923-like"/>
    <property type="match status" value="1"/>
</dbReference>
<dbReference type="Pfam" id="PF11396">
    <property type="entry name" value="PepSY_like"/>
    <property type="match status" value="1"/>
</dbReference>
<gene>
    <name evidence="3" type="ORF">HZF10_14120</name>
</gene>
<dbReference type="RefSeq" id="WP_176006868.1">
    <property type="nucleotide sequence ID" value="NZ_JABWMI010000015.1"/>
</dbReference>
<evidence type="ECO:0000259" key="2">
    <source>
        <dbReference type="Pfam" id="PF11396"/>
    </source>
</evidence>
<sequence>MKNAIFFLLFLFTATASQAQGSKLKVTDLPKEAQNFLETHFKGEKIVKVKKESQIGEKGYEVELANGIEIEFTNSGHWREVDGNDGAIPTGYILPAITDYIKANYPAQKITHIDIGHKDIDVDISNNTDLNFTQDGKFLKAKQK</sequence>
<keyword evidence="1" id="KW-0732">Signal</keyword>
<dbReference type="AlphaFoldDB" id="A0A7Y9C851"/>
<proteinExistence type="predicted"/>
<dbReference type="InterPro" id="IPR021533">
    <property type="entry name" value="PepSY-like"/>
</dbReference>
<protein>
    <submittedName>
        <fullName evidence="3">PepSY-like domain-containing protein</fullName>
    </submittedName>
</protein>
<evidence type="ECO:0000313" key="3">
    <source>
        <dbReference type="EMBL" id="NYA72062.1"/>
    </source>
</evidence>
<feature type="chain" id="PRO_5031182559" evidence="1">
    <location>
        <begin position="20"/>
        <end position="144"/>
    </location>
</feature>
<feature type="domain" description="Putative beta-lactamase-inhibitor-like PepSY-like" evidence="2">
    <location>
        <begin position="59"/>
        <end position="140"/>
    </location>
</feature>
<reference evidence="3 4" key="1">
    <citation type="submission" date="2020-07" db="EMBL/GenBank/DDBJ databases">
        <authorList>
            <person name="Sun Q."/>
        </authorList>
    </citation>
    <scope>NUCLEOTIDE SEQUENCE [LARGE SCALE GENOMIC DNA]</scope>
    <source>
        <strain evidence="3 4">MAH-1</strain>
    </source>
</reference>
<dbReference type="EMBL" id="JACBJI010000006">
    <property type="protein sequence ID" value="NYA72062.1"/>
    <property type="molecule type" value="Genomic_DNA"/>
</dbReference>
<comment type="caution">
    <text evidence="3">The sequence shown here is derived from an EMBL/GenBank/DDBJ whole genome shotgun (WGS) entry which is preliminary data.</text>
</comment>
<keyword evidence="4" id="KW-1185">Reference proteome</keyword>
<accession>A0A7Y9C851</accession>
<evidence type="ECO:0000256" key="1">
    <source>
        <dbReference type="SAM" id="SignalP"/>
    </source>
</evidence>